<dbReference type="EMBL" id="MZ209302">
    <property type="protein sequence ID" value="QXO13154.1"/>
    <property type="molecule type" value="Genomic_DNA"/>
</dbReference>
<keyword evidence="2" id="KW-1185">Reference proteome</keyword>
<reference evidence="1 2" key="1">
    <citation type="submission" date="2021-05" db="EMBL/GenBank/DDBJ databases">
        <authorList>
            <person name="Baker S."/>
            <person name="Berry C."/>
            <person name="Boyle S."/>
            <person name="Bradley W."/>
            <person name="Brown D."/>
            <person name="Doyle R."/>
            <person name="Edwards M."/>
            <person name="Filijan P."/>
            <person name="Harvey R."/>
            <person name="Hernandez-Ramos J."/>
            <person name="Huynh R."/>
            <person name="Keppelmann E."/>
            <person name="Mahoney J."/>
            <person name="Matthiesen J."/>
            <person name="Naquin D."/>
            <person name="Pearson A."/>
            <person name="Ramirez R.F."/>
            <person name="Rementeria N."/>
            <person name="Singleton Z."/>
            <person name="Smith K."/>
            <person name="Statley K."/>
            <person name="Thomas T."/>
            <person name="Trautner M."/>
            <person name="Vakili B."/>
            <person name="Austen M."/>
            <person name="Brown E."/>
            <person name="Edwards A."/>
            <person name="Garibay O.J."/>
            <person name="Goodwin S."/>
            <person name="Hlaing E."/>
            <person name="Hyndman S."/>
            <person name="Marchetti N."/>
            <person name="Marshall-Inman S."/>
            <person name="Mathis R."/>
            <person name="Medina L."/>
            <person name="Nicacio B."/>
            <person name="Park J."/>
            <person name="Sabanal H."/>
            <person name="Sheldon M."/>
            <person name="Solis K."/>
            <person name="Stargell G."/>
            <person name="Wardrop K."/>
            <person name="Yan S."/>
            <person name="Zamudio L."/>
            <person name="Schleif M.C."/>
            <person name="Hinz J.M."/>
            <person name="Davis W.B."/>
            <person name="Pollenz R.S."/>
            <person name="Garlena R.A."/>
            <person name="Russell D.A."/>
            <person name="Pope W.H."/>
            <person name="Jacobs-Sera D."/>
            <person name="Hatfull G.F."/>
        </authorList>
    </citation>
    <scope>NUCLEOTIDE SEQUENCE [LARGE SCALE GENOMIC DNA]</scope>
</reference>
<sequence length="85" mass="9734">MTDRKPRWAWSSVDDPHPHYPKCDNCEAFARWAIAEHDNGNEVGPLNWIVGYFACGRHVSAILTAADWVLDELHIYDLTTPPERS</sequence>
<evidence type="ECO:0000313" key="1">
    <source>
        <dbReference type="EMBL" id="QXO13154.1"/>
    </source>
</evidence>
<dbReference type="GeneID" id="80559586"/>
<dbReference type="RefSeq" id="YP_010842784.1">
    <property type="nucleotide sequence ID" value="NC_079145.1"/>
</dbReference>
<proteinExistence type="predicted"/>
<dbReference type="KEGG" id="vg:80559586"/>
<evidence type="ECO:0000313" key="2">
    <source>
        <dbReference type="Proteomes" id="UP000828207"/>
    </source>
</evidence>
<dbReference type="Proteomes" id="UP000828207">
    <property type="component" value="Segment"/>
</dbReference>
<protein>
    <submittedName>
        <fullName evidence="1">Uncharacterized protein</fullName>
    </submittedName>
</protein>
<accession>A0AAE7SQD4</accession>
<organism evidence="1 2">
    <name type="scientific">Gordonia phage Jojo24</name>
    <dbReference type="NCBI Taxonomy" id="2859476"/>
    <lineage>
        <taxon>Viruses</taxon>
        <taxon>Duplodnaviria</taxon>
        <taxon>Heunggongvirae</taxon>
        <taxon>Uroviricota</taxon>
        <taxon>Caudoviricetes</taxon>
        <taxon>Santhisvirus</taxon>
        <taxon>Santhisvirus jojo24</taxon>
    </lineage>
</organism>
<gene>
    <name evidence="1" type="primary">57</name>
    <name evidence="1" type="ORF">SEA_JOJO24_57</name>
</gene>
<name>A0AAE7SQD4_9CAUD</name>